<reference evidence="3 4" key="1">
    <citation type="submission" date="2018-11" db="EMBL/GenBank/DDBJ databases">
        <title>Genome sequencing of Paenibacillus sp. KCOM 3021 (= ChDC PVNT-B20).</title>
        <authorList>
            <person name="Kook J.-K."/>
            <person name="Park S.-N."/>
            <person name="Lim Y.K."/>
        </authorList>
    </citation>
    <scope>NUCLEOTIDE SEQUENCE [LARGE SCALE GENOMIC DNA]</scope>
    <source>
        <strain evidence="3 4">KCOM 3021</strain>
    </source>
</reference>
<proteinExistence type="predicted"/>
<accession>A0A3P3TB12</accession>
<dbReference type="PANTHER" id="PTHR43317">
    <property type="entry name" value="THERMOSPERMINE SYNTHASE ACAULIS5"/>
    <property type="match status" value="1"/>
</dbReference>
<dbReference type="AlphaFoldDB" id="A0A3P3TB12"/>
<dbReference type="InterPro" id="IPR036259">
    <property type="entry name" value="MFS_trans_sf"/>
</dbReference>
<feature type="transmembrane region" description="Helical" evidence="2">
    <location>
        <begin position="67"/>
        <end position="94"/>
    </location>
</feature>
<dbReference type="PANTHER" id="PTHR43317:SF1">
    <property type="entry name" value="THERMOSPERMINE SYNTHASE ACAULIS5"/>
    <property type="match status" value="1"/>
</dbReference>
<keyword evidence="2" id="KW-0812">Transmembrane</keyword>
<feature type="transmembrane region" description="Helical" evidence="2">
    <location>
        <begin position="5"/>
        <end position="24"/>
    </location>
</feature>
<dbReference type="NCBIfam" id="NF037959">
    <property type="entry name" value="MFS_SpdSyn"/>
    <property type="match status" value="1"/>
</dbReference>
<dbReference type="Gene3D" id="3.40.50.150">
    <property type="entry name" value="Vaccinia Virus protein VP39"/>
    <property type="match status" value="1"/>
</dbReference>
<dbReference type="RefSeq" id="WP_128635810.1">
    <property type="nucleotide sequence ID" value="NZ_RRCN01000002.1"/>
</dbReference>
<comment type="caution">
    <text evidence="3">The sequence shown here is derived from an EMBL/GenBank/DDBJ whole genome shotgun (WGS) entry which is preliminary data.</text>
</comment>
<evidence type="ECO:0000313" key="4">
    <source>
        <dbReference type="Proteomes" id="UP000267017"/>
    </source>
</evidence>
<keyword evidence="2" id="KW-1133">Transmembrane helix</keyword>
<protein>
    <submittedName>
        <fullName evidence="3">Spermidine synthase</fullName>
    </submittedName>
</protein>
<dbReference type="EMBL" id="RRCN01000002">
    <property type="protein sequence ID" value="RRJ54724.1"/>
    <property type="molecule type" value="Genomic_DNA"/>
</dbReference>
<feature type="transmembrane region" description="Helical" evidence="2">
    <location>
        <begin position="36"/>
        <end position="55"/>
    </location>
</feature>
<gene>
    <name evidence="3" type="ORF">EHV15_34570</name>
</gene>
<evidence type="ECO:0000256" key="1">
    <source>
        <dbReference type="ARBA" id="ARBA00023115"/>
    </source>
</evidence>
<dbReference type="InterPro" id="IPR029063">
    <property type="entry name" value="SAM-dependent_MTases_sf"/>
</dbReference>
<evidence type="ECO:0000256" key="2">
    <source>
        <dbReference type="SAM" id="Phobius"/>
    </source>
</evidence>
<dbReference type="GO" id="GO:0006596">
    <property type="term" value="P:polyamine biosynthetic process"/>
    <property type="evidence" value="ECO:0007669"/>
    <property type="project" value="UniProtKB-KW"/>
</dbReference>
<dbReference type="SUPFAM" id="SSF53335">
    <property type="entry name" value="S-adenosyl-L-methionine-dependent methyltransferases"/>
    <property type="match status" value="1"/>
</dbReference>
<keyword evidence="4" id="KW-1185">Reference proteome</keyword>
<feature type="transmembrane region" description="Helical" evidence="2">
    <location>
        <begin position="169"/>
        <end position="186"/>
    </location>
</feature>
<dbReference type="GO" id="GO:0010487">
    <property type="term" value="F:thermospermine synthase activity"/>
    <property type="evidence" value="ECO:0007669"/>
    <property type="project" value="TreeGrafter"/>
</dbReference>
<keyword evidence="1" id="KW-0620">Polyamine biosynthesis</keyword>
<feature type="transmembrane region" description="Helical" evidence="2">
    <location>
        <begin position="144"/>
        <end position="163"/>
    </location>
</feature>
<dbReference type="Pfam" id="PF01564">
    <property type="entry name" value="Spermine_synth"/>
    <property type="match status" value="1"/>
</dbReference>
<dbReference type="Gene3D" id="1.20.1250.20">
    <property type="entry name" value="MFS general substrate transporter like domains"/>
    <property type="match status" value="1"/>
</dbReference>
<sequence>MLFIYYILVFVTSFIYMGFEIAAVRVLTPYFGSTMFTWGAIISTFLTGSTIGYWIGGKNADKESSKLIIILYLVGGAATVGAVPVISTLLTNFIFLPERIGVLLGCVMLFLIPNVCLSALVPAISKEGLSLSFSGSQIGKFHTISALGSIAGTMVITFFVLPVMDLKHIFVIFTCGLIAALFLYTGKEYPQKVAFLMPCIALCFLPFAQYGSSLVQTQGSVLVGEKSSQYHNIYVVDHDKLAGINGKFRVMMFDPNGIQGAINLDNPKQVILPYNQNLIEVAEKTVPQLSNVFVIGHGVGTSTQYFEDHGTNVITAEIDPDVLSVSRKYFGYKGNSVRVGDGRKLLFEQDDNSISYLILDAYNNETIPFHLTTNEFFRIASQKLNENGVLAANVIGKMNRDEFLKAIHSTIQKNFAYVRVYASLHDENVLQNLTIVASNSLLEKVGYSNYFEVQVGSGEVITDSSTRFRRLN</sequence>
<dbReference type="OrthoDB" id="9761985at2"/>
<feature type="transmembrane region" description="Helical" evidence="2">
    <location>
        <begin position="193"/>
        <end position="211"/>
    </location>
</feature>
<keyword evidence="2" id="KW-0472">Membrane</keyword>
<dbReference type="CDD" id="cd02440">
    <property type="entry name" value="AdoMet_MTases"/>
    <property type="match status" value="1"/>
</dbReference>
<dbReference type="SUPFAM" id="SSF103473">
    <property type="entry name" value="MFS general substrate transporter"/>
    <property type="match status" value="1"/>
</dbReference>
<name>A0A3P3TB12_9BACL</name>
<evidence type="ECO:0000313" key="3">
    <source>
        <dbReference type="EMBL" id="RRJ54724.1"/>
    </source>
</evidence>
<feature type="transmembrane region" description="Helical" evidence="2">
    <location>
        <begin position="100"/>
        <end position="124"/>
    </location>
</feature>
<dbReference type="Proteomes" id="UP000267017">
    <property type="component" value="Unassembled WGS sequence"/>
</dbReference>
<organism evidence="3 4">
    <name type="scientific">Paenibacillus oralis</name>
    <dbReference type="NCBI Taxonomy" id="2490856"/>
    <lineage>
        <taxon>Bacteria</taxon>
        <taxon>Bacillati</taxon>
        <taxon>Bacillota</taxon>
        <taxon>Bacilli</taxon>
        <taxon>Bacillales</taxon>
        <taxon>Paenibacillaceae</taxon>
        <taxon>Paenibacillus</taxon>
    </lineage>
</organism>